<dbReference type="EMBL" id="JAPMLT010000003">
    <property type="protein sequence ID" value="MCX7569948.1"/>
    <property type="molecule type" value="Genomic_DNA"/>
</dbReference>
<comment type="caution">
    <text evidence="2">The sequence shown here is derived from an EMBL/GenBank/DDBJ whole genome shotgun (WGS) entry which is preliminary data.</text>
</comment>
<reference evidence="2 3" key="1">
    <citation type="submission" date="2022-11" db="EMBL/GenBank/DDBJ databases">
        <title>Study of microbial diversity in lake waters.</title>
        <authorList>
            <person name="Zhang J."/>
        </authorList>
    </citation>
    <scope>NUCLEOTIDE SEQUENCE [LARGE SCALE GENOMIC DNA]</scope>
    <source>
        <strain evidence="2 3">DT12</strain>
    </source>
</reference>
<evidence type="ECO:0000256" key="1">
    <source>
        <dbReference type="SAM" id="Coils"/>
    </source>
</evidence>
<dbReference type="RefSeq" id="WP_267151196.1">
    <property type="nucleotide sequence ID" value="NZ_JAPMLT010000003.1"/>
</dbReference>
<sequence length="63" mass="7475">MQPTSGTFIRRDLSQMTREELEDLDFHLSSRAQGLHTRIEQMKRDMEALQTDRKQISLLLSKR</sequence>
<keyword evidence="3" id="KW-1185">Reference proteome</keyword>
<evidence type="ECO:0000313" key="2">
    <source>
        <dbReference type="EMBL" id="MCX7569948.1"/>
    </source>
</evidence>
<evidence type="ECO:0000313" key="3">
    <source>
        <dbReference type="Proteomes" id="UP001208017"/>
    </source>
</evidence>
<gene>
    <name evidence="2" type="ORF">OS242_08215</name>
</gene>
<name>A0ABT3X1X3_9BACL</name>
<protein>
    <submittedName>
        <fullName evidence="2">Uncharacterized protein</fullName>
    </submittedName>
</protein>
<keyword evidence="1" id="KW-0175">Coiled coil</keyword>
<feature type="coiled-coil region" evidence="1">
    <location>
        <begin position="32"/>
        <end position="59"/>
    </location>
</feature>
<proteinExistence type="predicted"/>
<dbReference type="Proteomes" id="UP001208017">
    <property type="component" value="Unassembled WGS sequence"/>
</dbReference>
<accession>A0ABT3X1X3</accession>
<organism evidence="2 3">
    <name type="scientific">Tumebacillus lacus</name>
    <dbReference type="NCBI Taxonomy" id="2995335"/>
    <lineage>
        <taxon>Bacteria</taxon>
        <taxon>Bacillati</taxon>
        <taxon>Bacillota</taxon>
        <taxon>Bacilli</taxon>
        <taxon>Bacillales</taxon>
        <taxon>Alicyclobacillaceae</taxon>
        <taxon>Tumebacillus</taxon>
    </lineage>
</organism>